<keyword evidence="8" id="KW-0966">Cell projection</keyword>
<dbReference type="RefSeq" id="WP_045058883.1">
    <property type="nucleotide sequence ID" value="NZ_JADEVO010000003.1"/>
</dbReference>
<evidence type="ECO:0000259" key="6">
    <source>
        <dbReference type="Pfam" id="PF02465"/>
    </source>
</evidence>
<comment type="similarity">
    <text evidence="1 5">Belongs to the FliD family.</text>
</comment>
<accession>A0ABS3AB93</accession>
<dbReference type="InterPro" id="IPR010809">
    <property type="entry name" value="FliD_C"/>
</dbReference>
<evidence type="ECO:0000256" key="2">
    <source>
        <dbReference type="ARBA" id="ARBA00011255"/>
    </source>
</evidence>
<evidence type="ECO:0000256" key="3">
    <source>
        <dbReference type="ARBA" id="ARBA00023054"/>
    </source>
</evidence>
<dbReference type="PANTHER" id="PTHR30288">
    <property type="entry name" value="FLAGELLAR CAP/ASSEMBLY PROTEIN FLID"/>
    <property type="match status" value="1"/>
</dbReference>
<keyword evidence="5" id="KW-0964">Secreted</keyword>
<comment type="function">
    <text evidence="5">Required for morphogenesis and for the elongation of the flagellar filament by facilitating polymerization of the flagellin monomers at the tip of growing filament. Forms a capping structure, which prevents flagellin subunits (transported through the central channel of the flagellum) from leaking out without polymerization at the distal end.</text>
</comment>
<dbReference type="Pfam" id="PF07195">
    <property type="entry name" value="FliD_C"/>
    <property type="match status" value="1"/>
</dbReference>
<keyword evidence="3" id="KW-0175">Coiled coil</keyword>
<gene>
    <name evidence="8" type="primary">fliD</name>
    <name evidence="8" type="ORF">IMW75_03985</name>
</gene>
<dbReference type="EMBL" id="JADEVO010000003">
    <property type="protein sequence ID" value="MBN3964448.1"/>
    <property type="molecule type" value="Genomic_DNA"/>
</dbReference>
<proteinExistence type="inferred from homology"/>
<evidence type="ECO:0000256" key="4">
    <source>
        <dbReference type="ARBA" id="ARBA00023143"/>
    </source>
</evidence>
<keyword evidence="4 5" id="KW-0975">Bacterial flagellum</keyword>
<feature type="domain" description="Flagellar hook-associated protein 2 C-terminal" evidence="7">
    <location>
        <begin position="212"/>
        <end position="439"/>
    </location>
</feature>
<dbReference type="Proteomes" id="UP000772591">
    <property type="component" value="Unassembled WGS sequence"/>
</dbReference>
<protein>
    <recommendedName>
        <fullName evidence="5">Flagellar hook-associated protein 2</fullName>
        <shortName evidence="5">HAP2</shortName>
    </recommendedName>
    <alternativeName>
        <fullName evidence="5">Flagellar cap protein</fullName>
    </alternativeName>
</protein>
<sequence length="457" mass="46785">MASSTVSGIGSGIDTQKIVTALVEAEKAPKQAQIDKQTASTSTTLSGLSIIKSALDTYRAAIAKLNTATAFGSISGASSDEKIAKTTVNDAATNGSYALEVTKLATASKVSTAVFAGGASSVVNSGTQATTLTISQSGNDYGVIIEPGATLQETRDAINEQLKSKNISANILTDANGSRLVLSSNTTGKGTELTLSGAEELTKDYVVTTVPQNAEYTLDNVKLESASNSISSVVSGVNLELITAGKSTITVSSSTAQLKTSAQAFVSAYNALMTAINTQTKVTATATATGGATTTAGALTGDATMRSLVSSVRNELVSAEAGSGNSGLSMLSQLGINTDKSTGLLTLDDAKWDKGVKAFGPQVVELFTGKTGLISRMTSATDAFAKSDGVLAQRQTSLTESLDSLKVDQESLTRRIATLQTTLTAKYTAMDTLVAQLNASSKSIMTTLNALNKVNAD</sequence>
<organism evidence="8 9">
    <name type="scientific">Pseudomonas gregormendelii</name>
    <dbReference type="NCBI Taxonomy" id="1628277"/>
    <lineage>
        <taxon>Bacteria</taxon>
        <taxon>Pseudomonadati</taxon>
        <taxon>Pseudomonadota</taxon>
        <taxon>Gammaproteobacteria</taxon>
        <taxon>Pseudomonadales</taxon>
        <taxon>Pseudomonadaceae</taxon>
        <taxon>Pseudomonas</taxon>
    </lineage>
</organism>
<dbReference type="InterPro" id="IPR040026">
    <property type="entry name" value="FliD"/>
</dbReference>
<dbReference type="Pfam" id="PF02465">
    <property type="entry name" value="FliD_N"/>
    <property type="match status" value="1"/>
</dbReference>
<keyword evidence="8" id="KW-0282">Flagellum</keyword>
<dbReference type="InterPro" id="IPR003481">
    <property type="entry name" value="FliD_N"/>
</dbReference>
<keyword evidence="8" id="KW-0969">Cilium</keyword>
<evidence type="ECO:0000313" key="8">
    <source>
        <dbReference type="EMBL" id="MBN3964448.1"/>
    </source>
</evidence>
<comment type="subcellular location">
    <subcellularLocation>
        <location evidence="5">Secreted</location>
    </subcellularLocation>
    <subcellularLocation>
        <location evidence="5">Bacterial flagellum</location>
    </subcellularLocation>
</comment>
<comment type="caution">
    <text evidence="8">The sequence shown here is derived from an EMBL/GenBank/DDBJ whole genome shotgun (WGS) entry which is preliminary data.</text>
</comment>
<reference evidence="8 9" key="1">
    <citation type="journal article" date="2021" name="Int. J. Syst. Evol. Microbiol.">
        <title>Pseudomonas piscium sp. nov., Pseudomonas pisciculturae sp. nov., Pseudomonas mucoides sp. nov. and Pseudomonas neuropathica sp. nov. isolated from rainbow trout.</title>
        <authorList>
            <person name="Duman M."/>
            <person name="Mulet M."/>
            <person name="Altun S."/>
            <person name="Saticioglu I.B."/>
            <person name="Gomila M."/>
            <person name="Lalucat J."/>
            <person name="Garcia-Valdes E."/>
        </authorList>
    </citation>
    <scope>NUCLEOTIDE SEQUENCE [LARGE SCALE GENOMIC DNA]</scope>
    <source>
        <strain evidence="8 9">LMG 28632</strain>
    </source>
</reference>
<dbReference type="PANTHER" id="PTHR30288:SF0">
    <property type="entry name" value="FLAGELLAR HOOK-ASSOCIATED PROTEIN 2"/>
    <property type="match status" value="1"/>
</dbReference>
<keyword evidence="9" id="KW-1185">Reference proteome</keyword>
<evidence type="ECO:0000256" key="1">
    <source>
        <dbReference type="ARBA" id="ARBA00009764"/>
    </source>
</evidence>
<evidence type="ECO:0000256" key="5">
    <source>
        <dbReference type="RuleBase" id="RU362066"/>
    </source>
</evidence>
<name>A0ABS3AB93_9PSED</name>
<feature type="domain" description="Flagellar hook-associated protein 2 N-terminal" evidence="6">
    <location>
        <begin position="11"/>
        <end position="107"/>
    </location>
</feature>
<evidence type="ECO:0000259" key="7">
    <source>
        <dbReference type="Pfam" id="PF07195"/>
    </source>
</evidence>
<evidence type="ECO:0000313" key="9">
    <source>
        <dbReference type="Proteomes" id="UP000772591"/>
    </source>
</evidence>
<comment type="subunit">
    <text evidence="2 5">Homopentamer.</text>
</comment>